<protein>
    <submittedName>
        <fullName evidence="2">Uncharacterized protein</fullName>
    </submittedName>
</protein>
<accession>A0A177ADP2</accession>
<sequence>MTRTCRPVPWGCEPELRKKVPILIQTPAKNSLLFEKTLQATLVVDFSTFTSLQSGFIHQRSPSRHRVHTCTLHCVNPAFHSTDHFSKSPTTTTTTTTTITTITTTTTTQPPQPPQPP</sequence>
<reference evidence="2" key="1">
    <citation type="submission" date="2016-03" db="EMBL/GenBank/DDBJ databases">
        <title>Updated assembly of Pseudogymnoascus destructans, the fungus causing white-nose syndrome of bats.</title>
        <authorList>
            <person name="Palmer J.M."/>
            <person name="Drees K.P."/>
            <person name="Foster J.T."/>
            <person name="Lindner D.L."/>
        </authorList>
    </citation>
    <scope>NUCLEOTIDE SEQUENCE [LARGE SCALE GENOMIC DNA]</scope>
    <source>
        <strain evidence="2">20631-21</strain>
    </source>
</reference>
<evidence type="ECO:0000313" key="2">
    <source>
        <dbReference type="EMBL" id="OAF60225.1"/>
    </source>
</evidence>
<evidence type="ECO:0000256" key="1">
    <source>
        <dbReference type="SAM" id="MobiDB-lite"/>
    </source>
</evidence>
<organism evidence="2">
    <name type="scientific">Pseudogymnoascus destructans</name>
    <dbReference type="NCBI Taxonomy" id="655981"/>
    <lineage>
        <taxon>Eukaryota</taxon>
        <taxon>Fungi</taxon>
        <taxon>Dikarya</taxon>
        <taxon>Ascomycota</taxon>
        <taxon>Pezizomycotina</taxon>
        <taxon>Leotiomycetes</taxon>
        <taxon>Thelebolales</taxon>
        <taxon>Thelebolaceae</taxon>
        <taxon>Pseudogymnoascus</taxon>
    </lineage>
</organism>
<feature type="compositionally biased region" description="Low complexity" evidence="1">
    <location>
        <begin position="89"/>
        <end position="109"/>
    </location>
</feature>
<dbReference type="Proteomes" id="UP000077154">
    <property type="component" value="Unassembled WGS sequence"/>
</dbReference>
<name>A0A177ADP2_9PEZI</name>
<feature type="region of interest" description="Disordered" evidence="1">
    <location>
        <begin position="83"/>
        <end position="117"/>
    </location>
</feature>
<dbReference type="GeneID" id="36286174"/>
<dbReference type="AlphaFoldDB" id="A0A177ADP2"/>
<gene>
    <name evidence="2" type="ORF">VC83_03097</name>
</gene>
<proteinExistence type="predicted"/>
<dbReference type="EMBL" id="KV441392">
    <property type="protein sequence ID" value="OAF60225.1"/>
    <property type="molecule type" value="Genomic_DNA"/>
</dbReference>
<dbReference type="RefSeq" id="XP_024325507.1">
    <property type="nucleotide sequence ID" value="XM_024466746.1"/>
</dbReference>